<evidence type="ECO:0000259" key="6">
    <source>
        <dbReference type="PROSITE" id="PS50109"/>
    </source>
</evidence>
<keyword evidence="3" id="KW-0902">Two-component regulatory system</keyword>
<organism evidence="7 8">
    <name type="scientific">Echinicola rosea</name>
    <dbReference type="NCBI Taxonomy" id="1807691"/>
    <lineage>
        <taxon>Bacteria</taxon>
        <taxon>Pseudomonadati</taxon>
        <taxon>Bacteroidota</taxon>
        <taxon>Cytophagia</taxon>
        <taxon>Cytophagales</taxon>
        <taxon>Cyclobacteriaceae</taxon>
        <taxon>Echinicola</taxon>
    </lineage>
</organism>
<dbReference type="InterPro" id="IPR050482">
    <property type="entry name" value="Sensor_HK_TwoCompSys"/>
</dbReference>
<keyword evidence="5" id="KW-0812">Transmembrane</keyword>
<sequence length="566" mass="65429">MIKDSIDLVNHYNRLGVLFRTRNSDSSFHYGIKAKHLATKLHYLKGLTDADLIIAHSLYKKGLYAESLELLGNLLADYKELNDTEKIIRINLDMAEIINKEIYDKNEIIPLLRETIKLGDQLEKDSIMSEVYMTYIRLGPKLSKDSIDHYLERSAEIAKRYHDVRMQHYNRMWRTRMLILEDEMEQALPRVKAMLESSRSSGNHSMQINCLFQMMAFYEDNPRMSLHYLYQAREVAKKSGDKYVEIYILNYGIGIARELGDKDETIYLLSELKKAREEEWEKSKKFFSDYIKFNTIKEDNRLLNEKNKQKALWIIITSLLALFTILVIYLIMLGKSRKAKAQIDSLNETASLQVIAMEEMKHAAIKKEQQRMGQELHDGLSATIAAIKHNLEGLYMEMSDPVLKNRLSNLTEDLAHAYALARDKSHEWYLAGEKQESSFEQQIKALVDSALPDGSYQKSIQIDPGSMRQIDLDTRIVLFRIIQEAITNIIKHAKAKRISLLIYEEPHHLSLSIKDDGDGMPKKNTKRNKPSMGLQSIQRRVQLLNGHLSIQSSSKGTEINVDIPFP</sequence>
<dbReference type="Gene3D" id="3.30.565.10">
    <property type="entry name" value="Histidine kinase-like ATPase, C-terminal domain"/>
    <property type="match status" value="1"/>
</dbReference>
<dbReference type="Pfam" id="PF07730">
    <property type="entry name" value="HisKA_3"/>
    <property type="match status" value="1"/>
</dbReference>
<dbReference type="InterPro" id="IPR003594">
    <property type="entry name" value="HATPase_dom"/>
</dbReference>
<dbReference type="SUPFAM" id="SSF55874">
    <property type="entry name" value="ATPase domain of HSP90 chaperone/DNA topoisomerase II/histidine kinase"/>
    <property type="match status" value="1"/>
</dbReference>
<evidence type="ECO:0000256" key="2">
    <source>
        <dbReference type="ARBA" id="ARBA00022777"/>
    </source>
</evidence>
<dbReference type="EMBL" id="BMIU01000004">
    <property type="protein sequence ID" value="GGF25091.1"/>
    <property type="molecule type" value="Genomic_DNA"/>
</dbReference>
<keyword evidence="8" id="KW-1185">Reference proteome</keyword>
<dbReference type="InterPro" id="IPR005467">
    <property type="entry name" value="His_kinase_dom"/>
</dbReference>
<dbReference type="SMART" id="SM00387">
    <property type="entry name" value="HATPase_c"/>
    <property type="match status" value="1"/>
</dbReference>
<feature type="region of interest" description="Disordered" evidence="4">
    <location>
        <begin position="513"/>
        <end position="533"/>
    </location>
</feature>
<dbReference type="Gene3D" id="1.25.40.10">
    <property type="entry name" value="Tetratricopeptide repeat domain"/>
    <property type="match status" value="1"/>
</dbReference>
<dbReference type="InterPro" id="IPR011990">
    <property type="entry name" value="TPR-like_helical_dom_sf"/>
</dbReference>
<keyword evidence="5" id="KW-0472">Membrane</keyword>
<dbReference type="Pfam" id="PF02518">
    <property type="entry name" value="HATPase_c"/>
    <property type="match status" value="1"/>
</dbReference>
<reference evidence="8" key="1">
    <citation type="journal article" date="2019" name="Int. J. Syst. Evol. Microbiol.">
        <title>The Global Catalogue of Microorganisms (GCM) 10K type strain sequencing project: providing services to taxonomists for standard genome sequencing and annotation.</title>
        <authorList>
            <consortium name="The Broad Institute Genomics Platform"/>
            <consortium name="The Broad Institute Genome Sequencing Center for Infectious Disease"/>
            <person name="Wu L."/>
            <person name="Ma J."/>
        </authorList>
    </citation>
    <scope>NUCLEOTIDE SEQUENCE [LARGE SCALE GENOMIC DNA]</scope>
    <source>
        <strain evidence="8">CGMCC 1.15407</strain>
    </source>
</reference>
<protein>
    <recommendedName>
        <fullName evidence="6">Histidine kinase domain-containing protein</fullName>
    </recommendedName>
</protein>
<evidence type="ECO:0000313" key="7">
    <source>
        <dbReference type="EMBL" id="GGF25091.1"/>
    </source>
</evidence>
<keyword evidence="2" id="KW-0418">Kinase</keyword>
<dbReference type="InterPro" id="IPR011712">
    <property type="entry name" value="Sig_transdc_His_kin_sub3_dim/P"/>
</dbReference>
<dbReference type="Proteomes" id="UP000647339">
    <property type="component" value="Unassembled WGS sequence"/>
</dbReference>
<gene>
    <name evidence="7" type="ORF">GCM10011339_11510</name>
</gene>
<dbReference type="InterPro" id="IPR036890">
    <property type="entry name" value="HATPase_C_sf"/>
</dbReference>
<evidence type="ECO:0000256" key="5">
    <source>
        <dbReference type="SAM" id="Phobius"/>
    </source>
</evidence>
<proteinExistence type="predicted"/>
<evidence type="ECO:0000313" key="8">
    <source>
        <dbReference type="Proteomes" id="UP000647339"/>
    </source>
</evidence>
<keyword evidence="1" id="KW-0808">Transferase</keyword>
<name>A0ABQ1UTG7_9BACT</name>
<accession>A0ABQ1UTG7</accession>
<evidence type="ECO:0000256" key="1">
    <source>
        <dbReference type="ARBA" id="ARBA00022679"/>
    </source>
</evidence>
<feature type="transmembrane region" description="Helical" evidence="5">
    <location>
        <begin position="311"/>
        <end position="332"/>
    </location>
</feature>
<keyword evidence="5" id="KW-1133">Transmembrane helix</keyword>
<evidence type="ECO:0000256" key="3">
    <source>
        <dbReference type="ARBA" id="ARBA00023012"/>
    </source>
</evidence>
<feature type="domain" description="Histidine kinase" evidence="6">
    <location>
        <begin position="371"/>
        <end position="566"/>
    </location>
</feature>
<dbReference type="PANTHER" id="PTHR24421">
    <property type="entry name" value="NITRATE/NITRITE SENSOR PROTEIN NARX-RELATED"/>
    <property type="match status" value="1"/>
</dbReference>
<evidence type="ECO:0000256" key="4">
    <source>
        <dbReference type="SAM" id="MobiDB-lite"/>
    </source>
</evidence>
<dbReference type="PROSITE" id="PS50109">
    <property type="entry name" value="HIS_KIN"/>
    <property type="match status" value="1"/>
</dbReference>
<dbReference type="CDD" id="cd16917">
    <property type="entry name" value="HATPase_UhpB-NarQ-NarX-like"/>
    <property type="match status" value="1"/>
</dbReference>
<comment type="caution">
    <text evidence="7">The sequence shown here is derived from an EMBL/GenBank/DDBJ whole genome shotgun (WGS) entry which is preliminary data.</text>
</comment>